<sequence>MLLTGWASSLIASCINSPLTGNARRPLRFEEEPYISYMKRFVEGVNELTSVQHETLSGILQQNLSQRQGIIEPPREMRDNFERAQSDQYCHFHRDKGHTTKKCFQLKKDIQKLIQRGYLKDFVDQCKMRKNPIQREQDSSLPPRRPEQRSEEWRNLNLAGVINVTLGRPEVEGGN</sequence>
<organism evidence="2 3">
    <name type="scientific">Rehmannia glutinosa</name>
    <name type="common">Chinese foxglove</name>
    <dbReference type="NCBI Taxonomy" id="99300"/>
    <lineage>
        <taxon>Eukaryota</taxon>
        <taxon>Viridiplantae</taxon>
        <taxon>Streptophyta</taxon>
        <taxon>Embryophyta</taxon>
        <taxon>Tracheophyta</taxon>
        <taxon>Spermatophyta</taxon>
        <taxon>Magnoliopsida</taxon>
        <taxon>eudicotyledons</taxon>
        <taxon>Gunneridae</taxon>
        <taxon>Pentapetalae</taxon>
        <taxon>asterids</taxon>
        <taxon>lamiids</taxon>
        <taxon>Lamiales</taxon>
        <taxon>Orobanchaceae</taxon>
        <taxon>Rehmannieae</taxon>
        <taxon>Rehmannia</taxon>
    </lineage>
</organism>
<feature type="region of interest" description="Disordered" evidence="1">
    <location>
        <begin position="130"/>
        <end position="151"/>
    </location>
</feature>
<name>A0ABR0WMW1_REHGL</name>
<gene>
    <name evidence="2" type="ORF">DH2020_016406</name>
</gene>
<comment type="caution">
    <text evidence="2">The sequence shown here is derived from an EMBL/GenBank/DDBJ whole genome shotgun (WGS) entry which is preliminary data.</text>
</comment>
<evidence type="ECO:0000256" key="1">
    <source>
        <dbReference type="SAM" id="MobiDB-lite"/>
    </source>
</evidence>
<evidence type="ECO:0008006" key="4">
    <source>
        <dbReference type="Google" id="ProtNLM"/>
    </source>
</evidence>
<dbReference type="Proteomes" id="UP001318860">
    <property type="component" value="Unassembled WGS sequence"/>
</dbReference>
<dbReference type="EMBL" id="JABTTQ020000009">
    <property type="protein sequence ID" value="KAK6148881.1"/>
    <property type="molecule type" value="Genomic_DNA"/>
</dbReference>
<accession>A0ABR0WMW1</accession>
<reference evidence="2 3" key="1">
    <citation type="journal article" date="2021" name="Comput. Struct. Biotechnol. J.">
        <title>De novo genome assembly of the potent medicinal plant Rehmannia glutinosa using nanopore technology.</title>
        <authorList>
            <person name="Ma L."/>
            <person name="Dong C."/>
            <person name="Song C."/>
            <person name="Wang X."/>
            <person name="Zheng X."/>
            <person name="Niu Y."/>
            <person name="Chen S."/>
            <person name="Feng W."/>
        </authorList>
    </citation>
    <scope>NUCLEOTIDE SEQUENCE [LARGE SCALE GENOMIC DNA]</scope>
    <source>
        <strain evidence="2">DH-2019</strain>
    </source>
</reference>
<evidence type="ECO:0000313" key="2">
    <source>
        <dbReference type="EMBL" id="KAK6148881.1"/>
    </source>
</evidence>
<evidence type="ECO:0000313" key="3">
    <source>
        <dbReference type="Proteomes" id="UP001318860"/>
    </source>
</evidence>
<proteinExistence type="predicted"/>
<protein>
    <recommendedName>
        <fullName evidence="4">Retrotransposon gag domain-containing protein</fullName>
    </recommendedName>
</protein>
<keyword evidence="3" id="KW-1185">Reference proteome</keyword>